<organism evidence="3">
    <name type="scientific">uncultured bacterium</name>
    <name type="common">gcode 4</name>
    <dbReference type="NCBI Taxonomy" id="1234023"/>
    <lineage>
        <taxon>Bacteria</taxon>
        <taxon>environmental samples</taxon>
    </lineage>
</organism>
<keyword evidence="2 3" id="KW-0808">Transferase</keyword>
<dbReference type="GO" id="GO:0016758">
    <property type="term" value="F:hexosyltransferase activity"/>
    <property type="evidence" value="ECO:0007669"/>
    <property type="project" value="TreeGrafter"/>
</dbReference>
<keyword evidence="1" id="KW-0328">Glycosyltransferase</keyword>
<dbReference type="PANTHER" id="PTHR34136:SF1">
    <property type="entry name" value="UDP-N-ACETYL-D-MANNOSAMINURONIC ACID TRANSFERASE"/>
    <property type="match status" value="1"/>
</dbReference>
<name>K2GZ83_9BACT</name>
<dbReference type="EMBL" id="AMFJ01000284">
    <property type="protein sequence ID" value="EKE28810.1"/>
    <property type="molecule type" value="Genomic_DNA"/>
</dbReference>
<sequence>MEIFWIKLTKLTNKDFYAEMRNPTKQSLIFTPNPEILLAWKNDPAFKKILNGWDYLIPDWIGIYAGFQIMDNKLPKIVNFLMIPFYWLNLFIKRKALYAKYWERICGSDFTKEIVNYANEKKLWITIIDKYQAPGNRWDNLKIERQKTLVPDLKSRFPDAEFHMHIYTGSNEEEIIEEINKTQDVYLFSSQGLKDQEITISSMMPKLKNIKVASGIGWSFDLVTWFKKRAPKIFVRLWLEWLWRLFLDPQRMIKRIWRAIFVFLWEVVKSR</sequence>
<evidence type="ECO:0000313" key="3">
    <source>
        <dbReference type="EMBL" id="EKE28810.1"/>
    </source>
</evidence>
<protein>
    <submittedName>
        <fullName evidence="3">Glycosyl transferase, WecB/TagA/CpsF family protein</fullName>
    </submittedName>
</protein>
<proteinExistence type="predicted"/>
<comment type="caution">
    <text evidence="3">The sequence shown here is derived from an EMBL/GenBank/DDBJ whole genome shotgun (WGS) entry which is preliminary data.</text>
</comment>
<gene>
    <name evidence="3" type="ORF">ACD_3C00010G0004</name>
</gene>
<dbReference type="InterPro" id="IPR004629">
    <property type="entry name" value="WecG_TagA_CpsF"/>
</dbReference>
<dbReference type="AlphaFoldDB" id="K2GZ83"/>
<accession>K2GZ83</accession>
<dbReference type="PANTHER" id="PTHR34136">
    <property type="match status" value="1"/>
</dbReference>
<evidence type="ECO:0000256" key="2">
    <source>
        <dbReference type="ARBA" id="ARBA00022679"/>
    </source>
</evidence>
<evidence type="ECO:0000256" key="1">
    <source>
        <dbReference type="ARBA" id="ARBA00022676"/>
    </source>
</evidence>
<dbReference type="Pfam" id="PF03808">
    <property type="entry name" value="Glyco_tran_WecG"/>
    <property type="match status" value="1"/>
</dbReference>
<reference evidence="3" key="1">
    <citation type="journal article" date="2012" name="Science">
        <title>Fermentation, hydrogen, and sulfur metabolism in multiple uncultivated bacterial phyla.</title>
        <authorList>
            <person name="Wrighton K.C."/>
            <person name="Thomas B.C."/>
            <person name="Sharon I."/>
            <person name="Miller C.S."/>
            <person name="Castelle C.J."/>
            <person name="VerBerkmoes N.C."/>
            <person name="Wilkins M.J."/>
            <person name="Hettich R.L."/>
            <person name="Lipton M.S."/>
            <person name="Williams K.H."/>
            <person name="Long P.E."/>
            <person name="Banfield J.F."/>
        </authorList>
    </citation>
    <scope>NUCLEOTIDE SEQUENCE [LARGE SCALE GENOMIC DNA]</scope>
</reference>